<name>A0A9Q1EMD4_SYNKA</name>
<gene>
    <name evidence="2" type="ORF">SKAU_G00338000</name>
</gene>
<evidence type="ECO:0000313" key="2">
    <source>
        <dbReference type="EMBL" id="KAJ8341509.1"/>
    </source>
</evidence>
<dbReference type="EMBL" id="JAINUF010000015">
    <property type="protein sequence ID" value="KAJ8341509.1"/>
    <property type="molecule type" value="Genomic_DNA"/>
</dbReference>
<proteinExistence type="predicted"/>
<organism evidence="2 3">
    <name type="scientific">Synaphobranchus kaupii</name>
    <name type="common">Kaup's arrowtooth eel</name>
    <dbReference type="NCBI Taxonomy" id="118154"/>
    <lineage>
        <taxon>Eukaryota</taxon>
        <taxon>Metazoa</taxon>
        <taxon>Chordata</taxon>
        <taxon>Craniata</taxon>
        <taxon>Vertebrata</taxon>
        <taxon>Euteleostomi</taxon>
        <taxon>Actinopterygii</taxon>
        <taxon>Neopterygii</taxon>
        <taxon>Teleostei</taxon>
        <taxon>Anguilliformes</taxon>
        <taxon>Synaphobranchidae</taxon>
        <taxon>Synaphobranchus</taxon>
    </lineage>
</organism>
<reference evidence="2" key="1">
    <citation type="journal article" date="2023" name="Science">
        <title>Genome structures resolve the early diversification of teleost fishes.</title>
        <authorList>
            <person name="Parey E."/>
            <person name="Louis A."/>
            <person name="Montfort J."/>
            <person name="Bouchez O."/>
            <person name="Roques C."/>
            <person name="Iampietro C."/>
            <person name="Lluch J."/>
            <person name="Castinel A."/>
            <person name="Donnadieu C."/>
            <person name="Desvignes T."/>
            <person name="Floi Bucao C."/>
            <person name="Jouanno E."/>
            <person name="Wen M."/>
            <person name="Mejri S."/>
            <person name="Dirks R."/>
            <person name="Jansen H."/>
            <person name="Henkel C."/>
            <person name="Chen W.J."/>
            <person name="Zahm M."/>
            <person name="Cabau C."/>
            <person name="Klopp C."/>
            <person name="Thompson A.W."/>
            <person name="Robinson-Rechavi M."/>
            <person name="Braasch I."/>
            <person name="Lecointre G."/>
            <person name="Bobe J."/>
            <person name="Postlethwait J.H."/>
            <person name="Berthelot C."/>
            <person name="Roest Crollius H."/>
            <person name="Guiguen Y."/>
        </authorList>
    </citation>
    <scope>NUCLEOTIDE SEQUENCE</scope>
    <source>
        <strain evidence="2">WJC10195</strain>
    </source>
</reference>
<evidence type="ECO:0000256" key="1">
    <source>
        <dbReference type="SAM" id="MobiDB-lite"/>
    </source>
</evidence>
<feature type="region of interest" description="Disordered" evidence="1">
    <location>
        <begin position="1"/>
        <end position="22"/>
    </location>
</feature>
<comment type="caution">
    <text evidence="2">The sequence shown here is derived from an EMBL/GenBank/DDBJ whole genome shotgun (WGS) entry which is preliminary data.</text>
</comment>
<feature type="compositionally biased region" description="Basic and acidic residues" evidence="1">
    <location>
        <begin position="1"/>
        <end position="13"/>
    </location>
</feature>
<dbReference type="Proteomes" id="UP001152622">
    <property type="component" value="Chromosome 15"/>
</dbReference>
<accession>A0A9Q1EMD4</accession>
<protein>
    <submittedName>
        <fullName evidence="2">Uncharacterized protein</fullName>
    </submittedName>
</protein>
<dbReference type="AlphaFoldDB" id="A0A9Q1EMD4"/>
<keyword evidence="3" id="KW-1185">Reference proteome</keyword>
<sequence>MNARDVRAWRTRDSQSGAGKGSALGGLTNVRRVCLNVREVYWLQVRQTNKALICTFYEYSDTAVCYGEIAAGVPGPADAPVPSLDGSLCSWPRCEPAPSFHKPNTSAPVTALLPTQSATPAMEARPSRLPADGPALPMGLSEIPFTLPQLSTPVPLWTSLNALAAASINSRVDLSRTGPLLISKAGDWPWNSGIGMEYSQWM</sequence>
<evidence type="ECO:0000313" key="3">
    <source>
        <dbReference type="Proteomes" id="UP001152622"/>
    </source>
</evidence>